<feature type="domain" description="Transglycosylase SLT" evidence="3">
    <location>
        <begin position="40"/>
        <end position="132"/>
    </location>
</feature>
<dbReference type="Proteomes" id="UP000238801">
    <property type="component" value="Unassembled WGS sequence"/>
</dbReference>
<feature type="signal peptide" evidence="2">
    <location>
        <begin position="1"/>
        <end position="16"/>
    </location>
</feature>
<sequence length="167" mass="18674">MRAVVLALLLAACAPAAPEVARQATAPALFPGETAEIRRLVNRYADRHEVPRSLVHRVIQRESDYRPRARNGPYYGMMQILPQTARTMGHRGPPGELLRAETNLRWAVRYLRGAWLLSGGDEAGAVRRYASGYYYEARNRCLLRATGLRATEVRRHCPDGSAPPPDL</sequence>
<dbReference type="OrthoDB" id="9788661at2"/>
<accession>A0A2T0X443</accession>
<dbReference type="EMBL" id="PVTT01000002">
    <property type="protein sequence ID" value="PRY93712.1"/>
    <property type="molecule type" value="Genomic_DNA"/>
</dbReference>
<evidence type="ECO:0000256" key="2">
    <source>
        <dbReference type="SAM" id="SignalP"/>
    </source>
</evidence>
<protein>
    <submittedName>
        <fullName evidence="4">Transglycosylase-like protein with SLT domain</fullName>
    </submittedName>
</protein>
<feature type="chain" id="PRO_5015455891" evidence="2">
    <location>
        <begin position="17"/>
        <end position="167"/>
    </location>
</feature>
<dbReference type="CDD" id="cd00254">
    <property type="entry name" value="LT-like"/>
    <property type="match status" value="1"/>
</dbReference>
<evidence type="ECO:0000256" key="1">
    <source>
        <dbReference type="ARBA" id="ARBA00009387"/>
    </source>
</evidence>
<dbReference type="Pfam" id="PF01464">
    <property type="entry name" value="SLT"/>
    <property type="match status" value="1"/>
</dbReference>
<evidence type="ECO:0000259" key="3">
    <source>
        <dbReference type="Pfam" id="PF01464"/>
    </source>
</evidence>
<keyword evidence="5" id="KW-1185">Reference proteome</keyword>
<name>A0A2T0X443_9RHOB</name>
<proteinExistence type="inferred from homology"/>
<dbReference type="SUPFAM" id="SSF53955">
    <property type="entry name" value="Lysozyme-like"/>
    <property type="match status" value="1"/>
</dbReference>
<evidence type="ECO:0000313" key="5">
    <source>
        <dbReference type="Proteomes" id="UP000238801"/>
    </source>
</evidence>
<dbReference type="InterPro" id="IPR023346">
    <property type="entry name" value="Lysozyme-like_dom_sf"/>
</dbReference>
<reference evidence="4 5" key="1">
    <citation type="submission" date="2018-03" db="EMBL/GenBank/DDBJ databases">
        <title>Genomic Encyclopedia of Archaeal and Bacterial Type Strains, Phase II (KMG-II): from individual species to whole genera.</title>
        <authorList>
            <person name="Goeker M."/>
        </authorList>
    </citation>
    <scope>NUCLEOTIDE SEQUENCE [LARGE SCALE GENOMIC DNA]</scope>
    <source>
        <strain evidence="4 5">DSM 29318</strain>
    </source>
</reference>
<evidence type="ECO:0000313" key="4">
    <source>
        <dbReference type="EMBL" id="PRY93712.1"/>
    </source>
</evidence>
<dbReference type="AlphaFoldDB" id="A0A2T0X443"/>
<comment type="similarity">
    <text evidence="1">Belongs to the virb1 family.</text>
</comment>
<dbReference type="Gene3D" id="1.10.530.10">
    <property type="match status" value="1"/>
</dbReference>
<dbReference type="RefSeq" id="WP_106161271.1">
    <property type="nucleotide sequence ID" value="NZ_PVTT01000002.1"/>
</dbReference>
<organism evidence="4 5">
    <name type="scientific">Hasllibacter halocynthiae</name>
    <dbReference type="NCBI Taxonomy" id="595589"/>
    <lineage>
        <taxon>Bacteria</taxon>
        <taxon>Pseudomonadati</taxon>
        <taxon>Pseudomonadota</taxon>
        <taxon>Alphaproteobacteria</taxon>
        <taxon>Rhodobacterales</taxon>
        <taxon>Roseobacteraceae</taxon>
        <taxon>Hasllibacter</taxon>
    </lineage>
</organism>
<comment type="caution">
    <text evidence="4">The sequence shown here is derived from an EMBL/GenBank/DDBJ whole genome shotgun (WGS) entry which is preliminary data.</text>
</comment>
<keyword evidence="2" id="KW-0732">Signal</keyword>
<gene>
    <name evidence="4" type="ORF">BCF33_2595</name>
</gene>
<dbReference type="InterPro" id="IPR008258">
    <property type="entry name" value="Transglycosylase_SLT_dom_1"/>
</dbReference>